<protein>
    <recommendedName>
        <fullName evidence="3">Secreted protein</fullName>
    </recommendedName>
</protein>
<feature type="signal peptide" evidence="1">
    <location>
        <begin position="1"/>
        <end position="20"/>
    </location>
</feature>
<evidence type="ECO:0000313" key="2">
    <source>
        <dbReference type="EMBL" id="JAH36593.1"/>
    </source>
</evidence>
<feature type="chain" id="PRO_5002432283" description="Secreted protein" evidence="1">
    <location>
        <begin position="21"/>
        <end position="54"/>
    </location>
</feature>
<sequence length="54" mass="5893">MVFFPLACGLLPSAVFICCAATNDCVCIHHFSVSTDRHLYCPEKNPLIFSDACA</sequence>
<name>A0A0E9S7S6_ANGAN</name>
<reference evidence="2" key="2">
    <citation type="journal article" date="2015" name="Fish Shellfish Immunol.">
        <title>Early steps in the European eel (Anguilla anguilla)-Vibrio vulnificus interaction in the gills: Role of the RtxA13 toxin.</title>
        <authorList>
            <person name="Callol A."/>
            <person name="Pajuelo D."/>
            <person name="Ebbesson L."/>
            <person name="Teles M."/>
            <person name="MacKenzie S."/>
            <person name="Amaro C."/>
        </authorList>
    </citation>
    <scope>NUCLEOTIDE SEQUENCE</scope>
</reference>
<evidence type="ECO:0000256" key="1">
    <source>
        <dbReference type="SAM" id="SignalP"/>
    </source>
</evidence>
<reference evidence="2" key="1">
    <citation type="submission" date="2014-11" db="EMBL/GenBank/DDBJ databases">
        <authorList>
            <person name="Amaro Gonzalez C."/>
        </authorList>
    </citation>
    <scope>NUCLEOTIDE SEQUENCE</scope>
</reference>
<evidence type="ECO:0008006" key="3">
    <source>
        <dbReference type="Google" id="ProtNLM"/>
    </source>
</evidence>
<proteinExistence type="predicted"/>
<dbReference type="EMBL" id="GBXM01071984">
    <property type="protein sequence ID" value="JAH36593.1"/>
    <property type="molecule type" value="Transcribed_RNA"/>
</dbReference>
<organism evidence="2">
    <name type="scientific">Anguilla anguilla</name>
    <name type="common">European freshwater eel</name>
    <name type="synonym">Muraena anguilla</name>
    <dbReference type="NCBI Taxonomy" id="7936"/>
    <lineage>
        <taxon>Eukaryota</taxon>
        <taxon>Metazoa</taxon>
        <taxon>Chordata</taxon>
        <taxon>Craniata</taxon>
        <taxon>Vertebrata</taxon>
        <taxon>Euteleostomi</taxon>
        <taxon>Actinopterygii</taxon>
        <taxon>Neopterygii</taxon>
        <taxon>Teleostei</taxon>
        <taxon>Anguilliformes</taxon>
        <taxon>Anguillidae</taxon>
        <taxon>Anguilla</taxon>
    </lineage>
</organism>
<accession>A0A0E9S7S6</accession>
<keyword evidence="1" id="KW-0732">Signal</keyword>
<dbReference type="AlphaFoldDB" id="A0A0E9S7S6"/>